<protein>
    <submittedName>
        <fullName evidence="5">Uncharacterized protein LOC110748667</fullName>
    </submittedName>
    <submittedName>
        <fullName evidence="6">Uncharacterized protein LOC110769042</fullName>
    </submittedName>
</protein>
<feature type="region of interest" description="Disordered" evidence="1">
    <location>
        <begin position="253"/>
        <end position="290"/>
    </location>
</feature>
<dbReference type="Proteomes" id="UP000515124">
    <property type="component" value="Unplaced"/>
</dbReference>
<dbReference type="InterPro" id="IPR005162">
    <property type="entry name" value="Retrotrans_gag_dom"/>
</dbReference>
<feature type="region of interest" description="Disordered" evidence="1">
    <location>
        <begin position="377"/>
        <end position="405"/>
    </location>
</feature>
<sequence length="405" mass="45240">MGDDEQSKPTKKDGGSGASKDGGANDASNPFFVHHSDHPGMVLVPKLLNGDNYTTWCRSIRLSLGAKNKLGFVEGTVQIPSEKSNPDHYSRWLQCNDMVLSWILNSIEPEIADSVIYSTTAHEIWEDLKERFSQSNAPRIFQLQRDIASLHQGQMSIAGYFTKMKGLWDELASYNDSPTCSCGAMKKHHEREERNALMQFLMGLNESYSAVRGQILLMNPLPSLRRAYALVSQEEKQRELGSARVVAESAAMVVRSSQQQHRANNNQRPNIGQQQQQQQYRPNQSLPNSSFSQQPFLCSHCGDTNHVVETCWKLHGYPSWHRLHKSGGGNNKSKDGGGRNKSSSANHVDANPSFYDVKAVMPNLTNQQYKQICSVLKEKESDSQPDSQANLASSGFGYEEDDWSG</sequence>
<dbReference type="RefSeq" id="XP_021828634.1">
    <property type="nucleotide sequence ID" value="XM_021972942.1"/>
</dbReference>
<dbReference type="RefSeq" id="XP_021804312.1">
    <property type="nucleotide sequence ID" value="XM_021948620.1"/>
</dbReference>
<evidence type="ECO:0000256" key="1">
    <source>
        <dbReference type="SAM" id="MobiDB-lite"/>
    </source>
</evidence>
<feature type="compositionally biased region" description="Basic and acidic residues" evidence="1">
    <location>
        <begin position="1"/>
        <end position="14"/>
    </location>
</feature>
<feature type="region of interest" description="Disordered" evidence="1">
    <location>
        <begin position="322"/>
        <end position="350"/>
    </location>
</feature>
<accession>A0A6P5RNY4</accession>
<dbReference type="PANTHER" id="PTHR37610:SF100">
    <property type="entry name" value="COPIA-LIKE POLYPROTEIN_RETROTRANSPOSON"/>
    <property type="match status" value="1"/>
</dbReference>
<feature type="compositionally biased region" description="Low complexity" evidence="1">
    <location>
        <begin position="264"/>
        <end position="284"/>
    </location>
</feature>
<dbReference type="InterPro" id="IPR029472">
    <property type="entry name" value="Copia-like_N"/>
</dbReference>
<name>A0A6P5RNY4_PRUAV</name>
<evidence type="ECO:0000313" key="5">
    <source>
        <dbReference type="RefSeq" id="XP_021804312.1"/>
    </source>
</evidence>
<feature type="compositionally biased region" description="Low complexity" evidence="1">
    <location>
        <begin position="18"/>
        <end position="28"/>
    </location>
</feature>
<reference evidence="5 6" key="1">
    <citation type="submission" date="2025-04" db="UniProtKB">
        <authorList>
            <consortium name="RefSeq"/>
        </authorList>
    </citation>
    <scope>IDENTIFICATION</scope>
</reference>
<dbReference type="PANTHER" id="PTHR37610">
    <property type="entry name" value="CCHC-TYPE DOMAIN-CONTAINING PROTEIN"/>
    <property type="match status" value="1"/>
</dbReference>
<proteinExistence type="predicted"/>
<dbReference type="KEGG" id="pavi:110769042"/>
<feature type="domain" description="Retrotransposon gag" evidence="2">
    <location>
        <begin position="101"/>
        <end position="205"/>
    </location>
</feature>
<dbReference type="Pfam" id="PF03732">
    <property type="entry name" value="Retrotrans_gag"/>
    <property type="match status" value="1"/>
</dbReference>
<organism evidence="4 5">
    <name type="scientific">Prunus avium</name>
    <name type="common">Cherry</name>
    <name type="synonym">Cerasus avium</name>
    <dbReference type="NCBI Taxonomy" id="42229"/>
    <lineage>
        <taxon>Eukaryota</taxon>
        <taxon>Viridiplantae</taxon>
        <taxon>Streptophyta</taxon>
        <taxon>Embryophyta</taxon>
        <taxon>Tracheophyta</taxon>
        <taxon>Spermatophyta</taxon>
        <taxon>Magnoliopsida</taxon>
        <taxon>eudicotyledons</taxon>
        <taxon>Gunneridae</taxon>
        <taxon>Pentapetalae</taxon>
        <taxon>rosids</taxon>
        <taxon>fabids</taxon>
        <taxon>Rosales</taxon>
        <taxon>Rosaceae</taxon>
        <taxon>Amygdaloideae</taxon>
        <taxon>Amygdaleae</taxon>
        <taxon>Prunus</taxon>
    </lineage>
</organism>
<dbReference type="GeneID" id="110748667"/>
<evidence type="ECO:0000259" key="3">
    <source>
        <dbReference type="Pfam" id="PF14244"/>
    </source>
</evidence>
<dbReference type="KEGG" id="pavi:110748667"/>
<dbReference type="Pfam" id="PF14244">
    <property type="entry name" value="Retrotran_gag_3"/>
    <property type="match status" value="1"/>
</dbReference>
<feature type="domain" description="Retrotransposon Copia-like N-terminal" evidence="3">
    <location>
        <begin position="34"/>
        <end position="80"/>
    </location>
</feature>
<feature type="compositionally biased region" description="Polar residues" evidence="1">
    <location>
        <begin position="384"/>
        <end position="393"/>
    </location>
</feature>
<dbReference type="AlphaFoldDB" id="A0A6P5RNY4"/>
<keyword evidence="4" id="KW-1185">Reference proteome</keyword>
<gene>
    <name evidence="5" type="primary">LOC110748667</name>
    <name evidence="6" type="synonym">LOC110769042</name>
</gene>
<evidence type="ECO:0000313" key="6">
    <source>
        <dbReference type="RefSeq" id="XP_021828634.1"/>
    </source>
</evidence>
<evidence type="ECO:0000259" key="2">
    <source>
        <dbReference type="Pfam" id="PF03732"/>
    </source>
</evidence>
<feature type="region of interest" description="Disordered" evidence="1">
    <location>
        <begin position="1"/>
        <end position="31"/>
    </location>
</feature>
<evidence type="ECO:0000313" key="4">
    <source>
        <dbReference type="Proteomes" id="UP000515124"/>
    </source>
</evidence>